<sequence length="144" mass="16604">MNNYCDGYTRLPKKGEESVIRAIRGATTVNDNDEQEIIDETKRLLTEMIRQNDVHAEDVVSILISMTDDLNATFPAKALRHFDGWTYVPVMCMREINVPHALPKCIRVMMTVHTKRSQQDIHHIYLRGAVQLRPDLQLTKKSDI</sequence>
<dbReference type="eggNOG" id="COG4401">
    <property type="taxonomic scope" value="Bacteria"/>
</dbReference>
<dbReference type="InterPro" id="IPR035959">
    <property type="entry name" value="RutC-like_sf"/>
</dbReference>
<keyword evidence="3" id="KW-0413">Isomerase</keyword>
<dbReference type="Gene3D" id="3.30.1330.40">
    <property type="entry name" value="RutC-like"/>
    <property type="match status" value="1"/>
</dbReference>
<feature type="binding site" evidence="2">
    <location>
        <position position="24"/>
    </location>
    <ligand>
        <name>prephenate</name>
        <dbReference type="ChEBI" id="CHEBI:29934"/>
    </ligand>
</feature>
<dbReference type="PROSITE" id="PS51167">
    <property type="entry name" value="CHORISMATE_MUT_1"/>
    <property type="match status" value="1"/>
</dbReference>
<dbReference type="HOGENOM" id="CLU_133236_1_0_9"/>
<dbReference type="CDD" id="cd02185">
    <property type="entry name" value="AroH"/>
    <property type="match status" value="1"/>
</dbReference>
<evidence type="ECO:0000256" key="1">
    <source>
        <dbReference type="NCBIfam" id="TIGR01796"/>
    </source>
</evidence>
<dbReference type="EC" id="5.4.99.5" evidence="1 3"/>
<dbReference type="InterPro" id="IPR008243">
    <property type="entry name" value="Chorismate_mutase_AroH"/>
</dbReference>
<dbReference type="STRING" id="491915.Aflv_1100"/>
<evidence type="ECO:0000313" key="5">
    <source>
        <dbReference type="Proteomes" id="UP000000742"/>
    </source>
</evidence>
<dbReference type="Proteomes" id="UP000000742">
    <property type="component" value="Chromosome"/>
</dbReference>
<feature type="binding site" evidence="2">
    <location>
        <position position="107"/>
    </location>
    <ligand>
        <name>prephenate</name>
        <dbReference type="ChEBI" id="CHEBI:29934"/>
    </ligand>
</feature>
<name>B7GHQ4_ANOFW</name>
<dbReference type="SUPFAM" id="SSF55298">
    <property type="entry name" value="YjgF-like"/>
    <property type="match status" value="1"/>
</dbReference>
<reference evidence="4 5" key="1">
    <citation type="journal article" date="2008" name="Genome Biol.">
        <title>Encapsulated in silica: genome, proteome and physiology of the thermophilic bacterium Anoxybacillus flavithermus WK1.</title>
        <authorList>
            <person name="Saw J.H."/>
            <person name="Mountain B.W."/>
            <person name="Feng L."/>
            <person name="Omelchenko M.V."/>
            <person name="Hou S."/>
            <person name="Saito J.A."/>
            <person name="Stott M.B."/>
            <person name="Li D."/>
            <person name="Zhao G."/>
            <person name="Wu J."/>
            <person name="Galperin M.Y."/>
            <person name="Koonin E.V."/>
            <person name="Makarova K.S."/>
            <person name="Wolf Y.I."/>
            <person name="Rigden D.J."/>
            <person name="Dunfield P.F."/>
            <person name="Wang L."/>
            <person name="Alam M."/>
        </authorList>
    </citation>
    <scope>NUCLEOTIDE SEQUENCE [LARGE SCALE GENOMIC DNA]</scope>
    <source>
        <strain evidence="5">DSM 21510 / WK1</strain>
    </source>
</reference>
<dbReference type="GO" id="GO:0046417">
    <property type="term" value="P:chorismate metabolic process"/>
    <property type="evidence" value="ECO:0007669"/>
    <property type="project" value="TreeGrafter"/>
</dbReference>
<keyword evidence="2 3" id="KW-0057">Aromatic amino acid biosynthesis</keyword>
<gene>
    <name evidence="4" type="primary">aroH</name>
    <name evidence="4" type="ordered locus">Aflv_1100</name>
</gene>
<organism evidence="4 5">
    <name type="scientific">Anoxybacillus flavithermus (strain DSM 21510 / WK1)</name>
    <dbReference type="NCBI Taxonomy" id="491915"/>
    <lineage>
        <taxon>Bacteria</taxon>
        <taxon>Bacillati</taxon>
        <taxon>Bacillota</taxon>
        <taxon>Bacilli</taxon>
        <taxon>Bacillales</taxon>
        <taxon>Anoxybacillaceae</taxon>
        <taxon>Anoxybacillus</taxon>
    </lineage>
</organism>
<dbReference type="UniPathway" id="UPA00120">
    <property type="reaction ID" value="UER00203"/>
</dbReference>
<dbReference type="GO" id="GO:0008652">
    <property type="term" value="P:amino acid biosynthetic process"/>
    <property type="evidence" value="ECO:0007669"/>
    <property type="project" value="UniProtKB-UniRule"/>
</dbReference>
<dbReference type="PIRSF" id="PIRSF005965">
    <property type="entry name" value="Chor_mut_AroH"/>
    <property type="match status" value="1"/>
</dbReference>
<protein>
    <recommendedName>
        <fullName evidence="1 3">chorismate mutase</fullName>
        <ecNumber evidence="1 3">5.4.99.5</ecNumber>
    </recommendedName>
</protein>
<keyword evidence="2 3" id="KW-0028">Amino-acid biosynthesis</keyword>
<accession>B7GHQ4</accession>
<feature type="binding site" evidence="2">
    <location>
        <position position="125"/>
    </location>
    <ligand>
        <name>prephenate</name>
        <dbReference type="ChEBI" id="CHEBI:29934"/>
    </ligand>
</feature>
<dbReference type="Pfam" id="PF07736">
    <property type="entry name" value="CM_1"/>
    <property type="match status" value="1"/>
</dbReference>
<evidence type="ECO:0000256" key="2">
    <source>
        <dbReference type="PIRSR" id="PIRSR005965-1"/>
    </source>
</evidence>
<dbReference type="PANTHER" id="PTHR21164">
    <property type="entry name" value="CHORISMATE MUTASE"/>
    <property type="match status" value="1"/>
</dbReference>
<comment type="catalytic activity">
    <reaction evidence="3">
        <text>chorismate = prephenate</text>
        <dbReference type="Rhea" id="RHEA:13897"/>
        <dbReference type="ChEBI" id="CHEBI:29748"/>
        <dbReference type="ChEBI" id="CHEBI:29934"/>
        <dbReference type="EC" id="5.4.99.5"/>
    </reaction>
</comment>
<dbReference type="EMBL" id="CP000922">
    <property type="protein sequence ID" value="ACJ33476.1"/>
    <property type="molecule type" value="Genomic_DNA"/>
</dbReference>
<dbReference type="GO" id="GO:0004106">
    <property type="term" value="F:chorismate mutase activity"/>
    <property type="evidence" value="ECO:0007669"/>
    <property type="project" value="UniProtKB-UniRule"/>
</dbReference>
<evidence type="ECO:0000313" key="4">
    <source>
        <dbReference type="EMBL" id="ACJ33476.1"/>
    </source>
</evidence>
<evidence type="ECO:0000256" key="3">
    <source>
        <dbReference type="PROSITE-ProRule" id="PRU00514"/>
    </source>
</evidence>
<proteinExistence type="predicted"/>
<dbReference type="GO" id="GO:0009073">
    <property type="term" value="P:aromatic amino acid family biosynthetic process"/>
    <property type="evidence" value="ECO:0007669"/>
    <property type="project" value="UniProtKB-UniRule"/>
</dbReference>
<dbReference type="PANTHER" id="PTHR21164:SF0">
    <property type="entry name" value="CHORISMATE MUTASE AROH"/>
    <property type="match status" value="1"/>
</dbReference>
<dbReference type="AlphaFoldDB" id="B7GHQ4"/>
<dbReference type="KEGG" id="afl:Aflv_1100"/>
<dbReference type="NCBIfam" id="TIGR01796">
    <property type="entry name" value="CM_mono_aroH"/>
    <property type="match status" value="1"/>
</dbReference>